<sequence>MMGPHRPPDQLLMSRRIKCCSKMLICQWCRWLFLTGFLITSTRIRESSSFSPPLSSRTRIILNRSTLLQLHVPENFDPESSSPTINNNSNNSKQQRSKDNPEAQRFFRGAPSTPGFKPGQFEKLTRWAISTSSNRPVVAEYDPDGLWLWTRWDGTIRQMTFQNVIISLLWALIVDLYAYYHYTVYVIATAAVNGGDVTSLINNLTWTSFEIPHSKDPIIDTLGAINGLWEYQLSLTIFTLSFFVNHAYTQWRMTYFATRAIQGRINGLCMLISTGAKRSARYGDVDGTTGYARADEGNALHGEDSNVGDDAPTHKKRDARKLVDDVARYLRMSHTFFWASTPTHSDGFGDTCVTEGGIIGDDDLLHRNFDASQFGPMLLSDEGLDMLVDYEQLSQREKEALVATGLPPSQYSYVMLEWAGIRCIDGMERGELRGTQAMEDNILRLLNELRAEYFNIGDYNAGRMPMAYVQVMEVFVDTLTILAPLALYTKMGTFNIISSGLLTLFFKGLLELSKSFLDPFGREGYRAHNIRVDVLVSELNFGASSRWIDAGDALPSEILISDDDVDQVGSSAAPFVATNEQSSHSVTMESHASEEDNYDMLGRMTKTGTMAADEHRVNGDVKGAPIMGPRFRRGDVSDVE</sequence>
<proteinExistence type="predicted"/>
<dbReference type="AlphaFoldDB" id="A0AAD9D516"/>
<name>A0AAD9D516_9STRA</name>
<evidence type="ECO:0000256" key="1">
    <source>
        <dbReference type="SAM" id="MobiDB-lite"/>
    </source>
</evidence>
<comment type="caution">
    <text evidence="2">The sequence shown here is derived from an EMBL/GenBank/DDBJ whole genome shotgun (WGS) entry which is preliminary data.</text>
</comment>
<reference evidence="2" key="1">
    <citation type="submission" date="2023-06" db="EMBL/GenBank/DDBJ databases">
        <title>Survivors Of The Sea: Transcriptome response of Skeletonema marinoi to long-term dormancy.</title>
        <authorList>
            <person name="Pinder M.I.M."/>
            <person name="Kourtchenko O."/>
            <person name="Robertson E.K."/>
            <person name="Larsson T."/>
            <person name="Maumus F."/>
            <person name="Osuna-Cruz C.M."/>
            <person name="Vancaester E."/>
            <person name="Stenow R."/>
            <person name="Vandepoele K."/>
            <person name="Ploug H."/>
            <person name="Bruchert V."/>
            <person name="Godhe A."/>
            <person name="Topel M."/>
        </authorList>
    </citation>
    <scope>NUCLEOTIDE SEQUENCE</scope>
    <source>
        <strain evidence="2">R05AC</strain>
    </source>
</reference>
<feature type="region of interest" description="Disordered" evidence="1">
    <location>
        <begin position="619"/>
        <end position="640"/>
    </location>
</feature>
<feature type="region of interest" description="Disordered" evidence="1">
    <location>
        <begin position="296"/>
        <end position="315"/>
    </location>
</feature>
<dbReference type="EMBL" id="JATAAI010000039">
    <property type="protein sequence ID" value="KAK1734336.1"/>
    <property type="molecule type" value="Genomic_DNA"/>
</dbReference>
<feature type="region of interest" description="Disordered" evidence="1">
    <location>
        <begin position="74"/>
        <end position="119"/>
    </location>
</feature>
<accession>A0AAD9D516</accession>
<evidence type="ECO:0000313" key="2">
    <source>
        <dbReference type="EMBL" id="KAK1734336.1"/>
    </source>
</evidence>
<dbReference type="GO" id="GO:0005254">
    <property type="term" value="F:chloride channel activity"/>
    <property type="evidence" value="ECO:0007669"/>
    <property type="project" value="InterPro"/>
</dbReference>
<feature type="compositionally biased region" description="Low complexity" evidence="1">
    <location>
        <begin position="80"/>
        <end position="92"/>
    </location>
</feature>
<evidence type="ECO:0000313" key="3">
    <source>
        <dbReference type="Proteomes" id="UP001224775"/>
    </source>
</evidence>
<dbReference type="Proteomes" id="UP001224775">
    <property type="component" value="Unassembled WGS sequence"/>
</dbReference>
<gene>
    <name evidence="2" type="ORF">QTG54_014843</name>
</gene>
<keyword evidence="3" id="KW-1185">Reference proteome</keyword>
<organism evidence="2 3">
    <name type="scientific">Skeletonema marinoi</name>
    <dbReference type="NCBI Taxonomy" id="267567"/>
    <lineage>
        <taxon>Eukaryota</taxon>
        <taxon>Sar</taxon>
        <taxon>Stramenopiles</taxon>
        <taxon>Ochrophyta</taxon>
        <taxon>Bacillariophyta</taxon>
        <taxon>Coscinodiscophyceae</taxon>
        <taxon>Thalassiosirophycidae</taxon>
        <taxon>Thalassiosirales</taxon>
        <taxon>Skeletonemataceae</taxon>
        <taxon>Skeletonema</taxon>
        <taxon>Skeletonema marinoi-dohrnii complex</taxon>
    </lineage>
</organism>
<protein>
    <submittedName>
        <fullName evidence="2">Uncharacterized protein</fullName>
    </submittedName>
</protein>